<comment type="caution">
    <text evidence="1">The sequence shown here is derived from an EMBL/GenBank/DDBJ whole genome shotgun (WGS) entry which is preliminary data.</text>
</comment>
<accession>A0ABQ9YHR7</accession>
<evidence type="ECO:0000313" key="2">
    <source>
        <dbReference type="Proteomes" id="UP001281761"/>
    </source>
</evidence>
<protein>
    <submittedName>
        <fullName evidence="1">Uncharacterized protein</fullName>
    </submittedName>
</protein>
<sequence length="128" mass="14636">MLVVRSNIGTTGLFRLLKSTTPEQLVNPKPNAVPYSFETQQKHRWAYRLWEFSLSKTLRGALFALNSIHTGQPTLEFLKWTIKGAVDLAKNSEPTPDTSYEKHPSEESFGILTLLWGAYQHLSWSETR</sequence>
<gene>
    <name evidence="1" type="ORF">BLNAU_1815</name>
</gene>
<name>A0ABQ9YHR7_9EUKA</name>
<proteinExistence type="predicted"/>
<reference evidence="1 2" key="1">
    <citation type="journal article" date="2022" name="bioRxiv">
        <title>Genomics of Preaxostyla Flagellates Illuminates Evolutionary Transitions and the Path Towards Mitochondrial Loss.</title>
        <authorList>
            <person name="Novak L.V.F."/>
            <person name="Treitli S.C."/>
            <person name="Pyrih J."/>
            <person name="Halakuc P."/>
            <person name="Pipaliya S.V."/>
            <person name="Vacek V."/>
            <person name="Brzon O."/>
            <person name="Soukal P."/>
            <person name="Eme L."/>
            <person name="Dacks J.B."/>
            <person name="Karnkowska A."/>
            <person name="Elias M."/>
            <person name="Hampl V."/>
        </authorList>
    </citation>
    <scope>NUCLEOTIDE SEQUENCE [LARGE SCALE GENOMIC DNA]</scope>
    <source>
        <strain evidence="1">NAU3</strain>
        <tissue evidence="1">Gut</tissue>
    </source>
</reference>
<evidence type="ECO:0000313" key="1">
    <source>
        <dbReference type="EMBL" id="KAK2963282.1"/>
    </source>
</evidence>
<organism evidence="1 2">
    <name type="scientific">Blattamonas nauphoetae</name>
    <dbReference type="NCBI Taxonomy" id="2049346"/>
    <lineage>
        <taxon>Eukaryota</taxon>
        <taxon>Metamonada</taxon>
        <taxon>Preaxostyla</taxon>
        <taxon>Oxymonadida</taxon>
        <taxon>Blattamonas</taxon>
    </lineage>
</organism>
<keyword evidence="2" id="KW-1185">Reference proteome</keyword>
<dbReference type="Proteomes" id="UP001281761">
    <property type="component" value="Unassembled WGS sequence"/>
</dbReference>
<dbReference type="EMBL" id="JARBJD010000007">
    <property type="protein sequence ID" value="KAK2963282.1"/>
    <property type="molecule type" value="Genomic_DNA"/>
</dbReference>